<reference evidence="6 7" key="1">
    <citation type="journal article" date="2020" name="Fungal Divers.">
        <title>Resolving the Mortierellaceae phylogeny through synthesis of multi-gene phylogenetics and phylogenomics.</title>
        <authorList>
            <person name="Vandepol N."/>
            <person name="Liber J."/>
            <person name="Desiro A."/>
            <person name="Na H."/>
            <person name="Kennedy M."/>
            <person name="Barry K."/>
            <person name="Grigoriev I.V."/>
            <person name="Miller A.N."/>
            <person name="O'Donnell K."/>
            <person name="Stajich J.E."/>
            <person name="Bonito G."/>
        </authorList>
    </citation>
    <scope>NUCLEOTIDE SEQUENCE [LARGE SCALE GENOMIC DNA]</scope>
    <source>
        <strain evidence="6 7">AD045</strain>
    </source>
</reference>
<sequence>MKSTTILAALPCASLLLLSFSQIVAAQTEDIPSAEAGALPTNNHGHGHSSRPPHHGDQKPNFLVFLTDDQDRRINSLDYQPLVQKYLRNQGTEFTNYFTTTAMCCPSRVSLWSGQFAHNHNVTDESPPHGSYTKFVSQKLDQNWLPTWLQQAGYSNNYIGKFINGVSPTLKQAPKGFDTAHWEPLVAPNIYTFYDPVFSINNGPLTSYKGLYQTDVISDKSVEILDTLAKNTSQPFLFVISPTAPHDEVWITGNGTLFTPPVPAKRHEHLFKDVKIPRHPNFNPKHNDKPSWVGTLPRLTESQVSALDDKYRARLQSLQATDELVERIIKRLEHNNQLDNTYIVYTTDNGYHLGTHRMYAGKQTAYEEDTNIPFIIRGPGVAKGKKSNAVATHTHFPATVLHLANLPVPDSLDAHSIPVLENKAVYGKDQPTEAFSVEFWSQAFMENTTARFDANTYKSVRLIGQGYNLLYTVWCTGEKEYYDLVEDPFQIKNIYKSTKPAFLNRLDALLNVLRTCKGPTCRDPWAVIHPAKPSSSSSSSSADKGHGHGKEHKNSVRSLKDALNKKFDKYYAELPKFAFKECLHYYNPTNEETAPRHTEL</sequence>
<evidence type="ECO:0000256" key="3">
    <source>
        <dbReference type="SAM" id="MobiDB-lite"/>
    </source>
</evidence>
<comment type="similarity">
    <text evidence="1 2">Belongs to the sulfatase family.</text>
</comment>
<dbReference type="SUPFAM" id="SSF53649">
    <property type="entry name" value="Alkaline phosphatase-like"/>
    <property type="match status" value="1"/>
</dbReference>
<dbReference type="InterPro" id="IPR012083">
    <property type="entry name" value="Arylsulfatase"/>
</dbReference>
<comment type="caution">
    <text evidence="6">The sequence shown here is derived from an EMBL/GenBank/DDBJ whole genome shotgun (WGS) entry which is preliminary data.</text>
</comment>
<feature type="region of interest" description="Disordered" evidence="3">
    <location>
        <begin position="35"/>
        <end position="60"/>
    </location>
</feature>
<evidence type="ECO:0000256" key="2">
    <source>
        <dbReference type="PIRNR" id="PIRNR000972"/>
    </source>
</evidence>
<dbReference type="EMBL" id="JAAAIM010000211">
    <property type="protein sequence ID" value="KAG0292100.1"/>
    <property type="molecule type" value="Genomic_DNA"/>
</dbReference>
<keyword evidence="4" id="KW-0732">Signal</keyword>
<feature type="compositionally biased region" description="Basic and acidic residues" evidence="3">
    <location>
        <begin position="543"/>
        <end position="555"/>
    </location>
</feature>
<dbReference type="Gene3D" id="3.40.720.10">
    <property type="entry name" value="Alkaline Phosphatase, subunit A"/>
    <property type="match status" value="1"/>
</dbReference>
<evidence type="ECO:0000256" key="4">
    <source>
        <dbReference type="SAM" id="SignalP"/>
    </source>
</evidence>
<dbReference type="PANTHER" id="PTHR43108">
    <property type="entry name" value="N-ACETYLGLUCOSAMINE-6-SULFATASE FAMILY MEMBER"/>
    <property type="match status" value="1"/>
</dbReference>
<keyword evidence="7" id="KW-1185">Reference proteome</keyword>
<dbReference type="PANTHER" id="PTHR43108:SF8">
    <property type="entry name" value="SD21168P"/>
    <property type="match status" value="1"/>
</dbReference>
<dbReference type="InterPro" id="IPR017850">
    <property type="entry name" value="Alkaline_phosphatase_core_sf"/>
</dbReference>
<name>A0ABQ7K5I5_9FUNG</name>
<protein>
    <recommendedName>
        <fullName evidence="2">Arylsulfatase</fullName>
        <shortName evidence="2">AS</shortName>
        <ecNumber evidence="2">3.1.6.1</ecNumber>
    </recommendedName>
    <alternativeName>
        <fullName evidence="2">Aryl-sulfate sulphohydrolase</fullName>
    </alternativeName>
</protein>
<keyword evidence="2" id="KW-0378">Hydrolase</keyword>
<evidence type="ECO:0000256" key="1">
    <source>
        <dbReference type="ARBA" id="ARBA00008779"/>
    </source>
</evidence>
<dbReference type="EC" id="3.1.6.1" evidence="2"/>
<evidence type="ECO:0000313" key="7">
    <source>
        <dbReference type="Proteomes" id="UP001194696"/>
    </source>
</evidence>
<evidence type="ECO:0000259" key="5">
    <source>
        <dbReference type="Pfam" id="PF00884"/>
    </source>
</evidence>
<feature type="region of interest" description="Disordered" evidence="3">
    <location>
        <begin position="527"/>
        <end position="555"/>
    </location>
</feature>
<evidence type="ECO:0000313" key="6">
    <source>
        <dbReference type="EMBL" id="KAG0292100.1"/>
    </source>
</evidence>
<dbReference type="Proteomes" id="UP001194696">
    <property type="component" value="Unassembled WGS sequence"/>
</dbReference>
<dbReference type="CDD" id="cd16147">
    <property type="entry name" value="G6S"/>
    <property type="match status" value="1"/>
</dbReference>
<feature type="signal peptide" evidence="4">
    <location>
        <begin position="1"/>
        <end position="26"/>
    </location>
</feature>
<gene>
    <name evidence="6" type="ORF">BGZ96_004551</name>
</gene>
<accession>A0ABQ7K5I5</accession>
<feature type="chain" id="PRO_5046222521" description="Arylsulfatase" evidence="4">
    <location>
        <begin position="27"/>
        <end position="600"/>
    </location>
</feature>
<dbReference type="PIRSF" id="PIRSF000972">
    <property type="entry name" value="Arylsulf_plant"/>
    <property type="match status" value="1"/>
</dbReference>
<proteinExistence type="inferred from homology"/>
<organism evidence="6 7">
    <name type="scientific">Linnemannia gamsii</name>
    <dbReference type="NCBI Taxonomy" id="64522"/>
    <lineage>
        <taxon>Eukaryota</taxon>
        <taxon>Fungi</taxon>
        <taxon>Fungi incertae sedis</taxon>
        <taxon>Mucoromycota</taxon>
        <taxon>Mortierellomycotina</taxon>
        <taxon>Mortierellomycetes</taxon>
        <taxon>Mortierellales</taxon>
        <taxon>Mortierellaceae</taxon>
        <taxon>Linnemannia</taxon>
    </lineage>
</organism>
<dbReference type="Pfam" id="PF00884">
    <property type="entry name" value="Sulfatase"/>
    <property type="match status" value="1"/>
</dbReference>
<comment type="catalytic activity">
    <reaction evidence="2">
        <text>an aryl sulfate + H2O = a phenol + sulfate + H(+)</text>
        <dbReference type="Rhea" id="RHEA:17261"/>
        <dbReference type="ChEBI" id="CHEBI:15377"/>
        <dbReference type="ChEBI" id="CHEBI:15378"/>
        <dbReference type="ChEBI" id="CHEBI:16189"/>
        <dbReference type="ChEBI" id="CHEBI:33853"/>
        <dbReference type="ChEBI" id="CHEBI:140317"/>
        <dbReference type="EC" id="3.1.6.1"/>
    </reaction>
</comment>
<dbReference type="InterPro" id="IPR000917">
    <property type="entry name" value="Sulfatase_N"/>
</dbReference>
<feature type="domain" description="Sulfatase N-terminal" evidence="5">
    <location>
        <begin position="60"/>
        <end position="405"/>
    </location>
</feature>